<dbReference type="OrthoDB" id="4708870at2759"/>
<evidence type="ECO:0000313" key="1">
    <source>
        <dbReference type="EMBL" id="KZP33548.1"/>
    </source>
</evidence>
<evidence type="ECO:0000313" key="2">
    <source>
        <dbReference type="Proteomes" id="UP000076532"/>
    </source>
</evidence>
<proteinExistence type="predicted"/>
<accession>A0A166WA64</accession>
<dbReference type="STRING" id="436010.A0A166WA64"/>
<reference evidence="1 2" key="1">
    <citation type="journal article" date="2016" name="Mol. Biol. Evol.">
        <title>Comparative Genomics of Early-Diverging Mushroom-Forming Fungi Provides Insights into the Origins of Lignocellulose Decay Capabilities.</title>
        <authorList>
            <person name="Nagy L.G."/>
            <person name="Riley R."/>
            <person name="Tritt A."/>
            <person name="Adam C."/>
            <person name="Daum C."/>
            <person name="Floudas D."/>
            <person name="Sun H."/>
            <person name="Yadav J.S."/>
            <person name="Pangilinan J."/>
            <person name="Larsson K.H."/>
            <person name="Matsuura K."/>
            <person name="Barry K."/>
            <person name="Labutti K."/>
            <person name="Kuo R."/>
            <person name="Ohm R.A."/>
            <person name="Bhattacharya S.S."/>
            <person name="Shirouzu T."/>
            <person name="Yoshinaga Y."/>
            <person name="Martin F.M."/>
            <person name="Grigoriev I.V."/>
            <person name="Hibbett D.S."/>
        </authorList>
    </citation>
    <scope>NUCLEOTIDE SEQUENCE [LARGE SCALE GENOMIC DNA]</scope>
    <source>
        <strain evidence="1 2">CBS 109695</strain>
    </source>
</reference>
<organism evidence="1 2">
    <name type="scientific">Athelia psychrophila</name>
    <dbReference type="NCBI Taxonomy" id="1759441"/>
    <lineage>
        <taxon>Eukaryota</taxon>
        <taxon>Fungi</taxon>
        <taxon>Dikarya</taxon>
        <taxon>Basidiomycota</taxon>
        <taxon>Agaricomycotina</taxon>
        <taxon>Agaricomycetes</taxon>
        <taxon>Agaricomycetidae</taxon>
        <taxon>Atheliales</taxon>
        <taxon>Atheliaceae</taxon>
        <taxon>Athelia</taxon>
    </lineage>
</organism>
<gene>
    <name evidence="1" type="ORF">FIBSPDRAFT_924523</name>
</gene>
<name>A0A166WA64_9AGAM</name>
<dbReference type="AlphaFoldDB" id="A0A166WA64"/>
<dbReference type="EMBL" id="KV417482">
    <property type="protein sequence ID" value="KZP33548.1"/>
    <property type="molecule type" value="Genomic_DNA"/>
</dbReference>
<protein>
    <submittedName>
        <fullName evidence="1">Uncharacterized protein</fullName>
    </submittedName>
</protein>
<keyword evidence="2" id="KW-1185">Reference proteome</keyword>
<sequence length="372" mass="41275">MGGNAFHERLPDHVFPRLPPALYYVLKSRLLPRLQHFYEHVTVPAEAPEKADHGDLDFLVAGPKMNIISPEGVWTAATHEDIKEAIGAHSVIPLPGTSNYAVSITEEWQRHGLTHCSAPAEQEELKIACQVDVHVCVDEAEWELVRFLHGYGDVGMILGLLTRTVGLSLGTNGFKILVKTADPPFHLTSSVPAIADFLGLSLVAWEQGFTTEQAAFEWIATSRFFSAPRPKDAHSKKRKTSSRPMYSRFVDWAQEQPMSESPLLPADAAVAEALSYFNKKAEYGISLEEYTQKAAKVEARKTLKLIFNGTMVGEWTGLDNRRVKIVMDKIRQELGGESGLLGLEQSRIQQLVESAVVQLGYNELVAVDLQET</sequence>
<dbReference type="Proteomes" id="UP000076532">
    <property type="component" value="Unassembled WGS sequence"/>
</dbReference>